<proteinExistence type="inferred from homology"/>
<dbReference type="AlphaFoldDB" id="A0A918VRY1"/>
<dbReference type="GO" id="GO:0000166">
    <property type="term" value="F:nucleotide binding"/>
    <property type="evidence" value="ECO:0007669"/>
    <property type="project" value="UniProtKB-KW"/>
</dbReference>
<evidence type="ECO:0000256" key="8">
    <source>
        <dbReference type="RuleBase" id="RU003953"/>
    </source>
</evidence>
<keyword evidence="5" id="KW-0479">Metal-binding</keyword>
<dbReference type="RefSeq" id="WP_189424084.1">
    <property type="nucleotide sequence ID" value="NZ_BMZE01000001.1"/>
</dbReference>
<evidence type="ECO:0000259" key="10">
    <source>
        <dbReference type="Pfam" id="PF12627"/>
    </source>
</evidence>
<name>A0A918VRY1_9HYPH</name>
<dbReference type="CDD" id="cd05398">
    <property type="entry name" value="NT_ClassII-CCAase"/>
    <property type="match status" value="1"/>
</dbReference>
<comment type="caution">
    <text evidence="11">The sequence shown here is derived from an EMBL/GenBank/DDBJ whole genome shotgun (WGS) entry which is preliminary data.</text>
</comment>
<dbReference type="Pfam" id="PF01743">
    <property type="entry name" value="PolyA_pol"/>
    <property type="match status" value="1"/>
</dbReference>
<dbReference type="SUPFAM" id="SSF81301">
    <property type="entry name" value="Nucleotidyltransferase"/>
    <property type="match status" value="1"/>
</dbReference>
<feature type="domain" description="tRNA nucleotidyltransferase/poly(A) polymerase RNA and SrmB- binding" evidence="10">
    <location>
        <begin position="192"/>
        <end position="241"/>
    </location>
</feature>
<dbReference type="Proteomes" id="UP000646579">
    <property type="component" value="Unassembled WGS sequence"/>
</dbReference>
<evidence type="ECO:0000256" key="4">
    <source>
        <dbReference type="ARBA" id="ARBA00022695"/>
    </source>
</evidence>
<dbReference type="GO" id="GO:0016779">
    <property type="term" value="F:nucleotidyltransferase activity"/>
    <property type="evidence" value="ECO:0007669"/>
    <property type="project" value="UniProtKB-KW"/>
</dbReference>
<dbReference type="EMBL" id="BMZE01000001">
    <property type="protein sequence ID" value="GHA17426.1"/>
    <property type="molecule type" value="Genomic_DNA"/>
</dbReference>
<keyword evidence="12" id="KW-1185">Reference proteome</keyword>
<comment type="cofactor">
    <cofactor evidence="1">
        <name>Mg(2+)</name>
        <dbReference type="ChEBI" id="CHEBI:18420"/>
    </cofactor>
</comment>
<dbReference type="InterPro" id="IPR043519">
    <property type="entry name" value="NT_sf"/>
</dbReference>
<keyword evidence="4" id="KW-0548">Nucleotidyltransferase</keyword>
<evidence type="ECO:0000256" key="1">
    <source>
        <dbReference type="ARBA" id="ARBA00001946"/>
    </source>
</evidence>
<dbReference type="Gene3D" id="1.10.3090.10">
    <property type="entry name" value="cca-adding enzyme, domain 2"/>
    <property type="match status" value="1"/>
</dbReference>
<dbReference type="GO" id="GO:0008033">
    <property type="term" value="P:tRNA processing"/>
    <property type="evidence" value="ECO:0007669"/>
    <property type="project" value="UniProtKB-KW"/>
</dbReference>
<evidence type="ECO:0000313" key="12">
    <source>
        <dbReference type="Proteomes" id="UP000646579"/>
    </source>
</evidence>
<keyword evidence="3" id="KW-0819">tRNA processing</keyword>
<keyword evidence="7" id="KW-0460">Magnesium</keyword>
<dbReference type="PANTHER" id="PTHR46173:SF1">
    <property type="entry name" value="CCA TRNA NUCLEOTIDYLTRANSFERASE 1, MITOCHONDRIAL"/>
    <property type="match status" value="1"/>
</dbReference>
<dbReference type="Gene3D" id="3.30.460.10">
    <property type="entry name" value="Beta Polymerase, domain 2"/>
    <property type="match status" value="1"/>
</dbReference>
<keyword evidence="2 8" id="KW-0808">Transferase</keyword>
<keyword evidence="8" id="KW-0694">RNA-binding</keyword>
<dbReference type="PANTHER" id="PTHR46173">
    <property type="entry name" value="CCA TRNA NUCLEOTIDYLTRANSFERASE 1, MITOCHONDRIAL"/>
    <property type="match status" value="1"/>
</dbReference>
<dbReference type="InterPro" id="IPR050264">
    <property type="entry name" value="Bact_CCA-adding_enz_type3_sf"/>
</dbReference>
<reference evidence="11" key="2">
    <citation type="submission" date="2020-09" db="EMBL/GenBank/DDBJ databases">
        <authorList>
            <person name="Sun Q."/>
            <person name="Kim S."/>
        </authorList>
    </citation>
    <scope>NUCLEOTIDE SEQUENCE</scope>
    <source>
        <strain evidence="11">KCTC 32437</strain>
    </source>
</reference>
<evidence type="ECO:0000256" key="3">
    <source>
        <dbReference type="ARBA" id="ARBA00022694"/>
    </source>
</evidence>
<reference evidence="11" key="1">
    <citation type="journal article" date="2014" name="Int. J. Syst. Evol. Microbiol.">
        <title>Complete genome sequence of Corynebacterium casei LMG S-19264T (=DSM 44701T), isolated from a smear-ripened cheese.</title>
        <authorList>
            <consortium name="US DOE Joint Genome Institute (JGI-PGF)"/>
            <person name="Walter F."/>
            <person name="Albersmeier A."/>
            <person name="Kalinowski J."/>
            <person name="Ruckert C."/>
        </authorList>
    </citation>
    <scope>NUCLEOTIDE SEQUENCE</scope>
    <source>
        <strain evidence="11">KCTC 32437</strain>
    </source>
</reference>
<dbReference type="InterPro" id="IPR032828">
    <property type="entry name" value="PolyA_RNA-bd"/>
</dbReference>
<accession>A0A918VRY1</accession>
<organism evidence="11 12">
    <name type="scientific">Devosia pacifica</name>
    <dbReference type="NCBI Taxonomy" id="1335967"/>
    <lineage>
        <taxon>Bacteria</taxon>
        <taxon>Pseudomonadati</taxon>
        <taxon>Pseudomonadota</taxon>
        <taxon>Alphaproteobacteria</taxon>
        <taxon>Hyphomicrobiales</taxon>
        <taxon>Devosiaceae</taxon>
        <taxon>Devosia</taxon>
    </lineage>
</organism>
<dbReference type="Pfam" id="PF12627">
    <property type="entry name" value="PolyA_pol_RNAbd"/>
    <property type="match status" value="1"/>
</dbReference>
<dbReference type="SUPFAM" id="SSF81891">
    <property type="entry name" value="Poly A polymerase C-terminal region-like"/>
    <property type="match status" value="1"/>
</dbReference>
<evidence type="ECO:0000313" key="11">
    <source>
        <dbReference type="EMBL" id="GHA17426.1"/>
    </source>
</evidence>
<evidence type="ECO:0000256" key="6">
    <source>
        <dbReference type="ARBA" id="ARBA00022741"/>
    </source>
</evidence>
<comment type="similarity">
    <text evidence="8">Belongs to the tRNA nucleotidyltransferase/poly(A) polymerase family.</text>
</comment>
<dbReference type="GO" id="GO:0046872">
    <property type="term" value="F:metal ion binding"/>
    <property type="evidence" value="ECO:0007669"/>
    <property type="project" value="UniProtKB-KW"/>
</dbReference>
<dbReference type="InterPro" id="IPR002646">
    <property type="entry name" value="PolA_pol_head_dom"/>
</dbReference>
<feature type="domain" description="Poly A polymerase head" evidence="9">
    <location>
        <begin position="37"/>
        <end position="159"/>
    </location>
</feature>
<gene>
    <name evidence="11" type="ORF">GCM10007989_10770</name>
</gene>
<evidence type="ECO:0000256" key="5">
    <source>
        <dbReference type="ARBA" id="ARBA00022723"/>
    </source>
</evidence>
<evidence type="ECO:0000259" key="9">
    <source>
        <dbReference type="Pfam" id="PF01743"/>
    </source>
</evidence>
<evidence type="ECO:0000256" key="7">
    <source>
        <dbReference type="ARBA" id="ARBA00022842"/>
    </source>
</evidence>
<protein>
    <submittedName>
        <fullName evidence="11">Poly(A) polymerase</fullName>
    </submittedName>
</protein>
<keyword evidence="6" id="KW-0547">Nucleotide-binding</keyword>
<evidence type="ECO:0000256" key="2">
    <source>
        <dbReference type="ARBA" id="ARBA00022679"/>
    </source>
</evidence>
<dbReference type="GO" id="GO:0000049">
    <property type="term" value="F:tRNA binding"/>
    <property type="evidence" value="ECO:0007669"/>
    <property type="project" value="TreeGrafter"/>
</dbReference>
<sequence length="400" mass="44347">MTGAATAESRLRLASWRKNDNLQRALALLDGDAGRSRIVGGLVRDTILDVPRTRRDVDIATEFEPDTVIERAEAGGFKAIPTGIEHGTITLKRDDDLFEVTTLREDVKTDGRHAVVQFGQDWHADASRRDFTLNALYSDIEGQLFDPIEGLSDCLNARVRFIGEAARRIAEDGLRVYRFFRFTISHGQDVFDPEGLAACSEAAGKLGHLSGERVGVEMRRILELPRITVGLRRMSQIGLVDVDADVMDALTAYERQVAEPSFLVRLCLLAKARPIEELQRLWRLPNSEIDRCRRIGLAAGLVQAMKLYEAIVRYPRETHLALDLASISAGWSAAGKQAVSDQLEAIEPAQFPVSGRDLLERGLPPGPALGQELSRLERLWLDSGLKLSRDTLLESAKTSE</sequence>